<dbReference type="InterPro" id="IPR032388">
    <property type="entry name" value="FlgT_C"/>
</dbReference>
<evidence type="ECO:0000313" key="5">
    <source>
        <dbReference type="Proteomes" id="UP000626370"/>
    </source>
</evidence>
<organism evidence="4 5">
    <name type="scientific">Thalassotalea profundi</name>
    <dbReference type="NCBI Taxonomy" id="2036687"/>
    <lineage>
        <taxon>Bacteria</taxon>
        <taxon>Pseudomonadati</taxon>
        <taxon>Pseudomonadota</taxon>
        <taxon>Gammaproteobacteria</taxon>
        <taxon>Alteromonadales</taxon>
        <taxon>Colwelliaceae</taxon>
        <taxon>Thalassotalea</taxon>
    </lineage>
</organism>
<keyword evidence="4" id="KW-0282">Flagellum</keyword>
<name>A0ABQ3IEY8_9GAMM</name>
<keyword evidence="4" id="KW-0969">Cilium</keyword>
<dbReference type="Pfam" id="PF16548">
    <property type="entry name" value="FlgT_N"/>
    <property type="match status" value="1"/>
</dbReference>
<dbReference type="Gene3D" id="2.40.10.410">
    <property type="entry name" value="FlgT, C-terminal domain"/>
    <property type="match status" value="1"/>
</dbReference>
<dbReference type="InterPro" id="IPR032386">
    <property type="entry name" value="FlgT_M"/>
</dbReference>
<evidence type="ECO:0000259" key="3">
    <source>
        <dbReference type="Pfam" id="PF16548"/>
    </source>
</evidence>
<dbReference type="Gene3D" id="3.30.1660.40">
    <property type="entry name" value="FlgT, N-terminal domain"/>
    <property type="match status" value="1"/>
</dbReference>
<dbReference type="EMBL" id="BNAH01000002">
    <property type="protein sequence ID" value="GHE81151.1"/>
    <property type="molecule type" value="Genomic_DNA"/>
</dbReference>
<evidence type="ECO:0000259" key="1">
    <source>
        <dbReference type="Pfam" id="PF16538"/>
    </source>
</evidence>
<dbReference type="InterPro" id="IPR038165">
    <property type="entry name" value="FlgT_C_sf"/>
</dbReference>
<feature type="domain" description="Flagellar assembly protein T middle" evidence="2">
    <location>
        <begin position="111"/>
        <end position="267"/>
    </location>
</feature>
<dbReference type="RefSeq" id="WP_189376673.1">
    <property type="nucleotide sequence ID" value="NZ_BNAH01000002.1"/>
</dbReference>
<sequence>MRLIVLLITSLLLTPSSIGQWYETQGNAFINNGDEKLARTKAIENALKKALLVAGASVSSVQQVVNGLLTQDEINIRATGNVNSFELVSETYQDNLVTVTIRADIFPQEKQCFSADYRKSLLLTKAQLKDREQANIGGIYNIGSSVIKKLANKLTQEGVYLDTKLALKHNSPFSRYKNSMQEENIKTLSIALGDSTDSQYILFAEIQDVSFDDTNNNTWQFWQDKIYNRYFQLSLYIYNSYDGELEFTKEYRNSAPWQHNKRKVVDVNSQTFWQTDYGLMIDNILTQAITDVDENMMCQPTRGKILSVNGNQIRLNLGKRHGVKLGDEFTLLHLNNFTTDTGKIYAGYNVSNFKVKITNLTRDSATAITPEENIIDSIQVNDLAVRY</sequence>
<gene>
    <name evidence="4" type="primary">flgT</name>
    <name evidence="4" type="ORF">GCM10011501_06550</name>
</gene>
<dbReference type="Pfam" id="PF16538">
    <property type="entry name" value="FlgT_C"/>
    <property type="match status" value="1"/>
</dbReference>
<dbReference type="Gene3D" id="3.40.50.10610">
    <property type="entry name" value="ABC-type transport auxiliary lipoprotein component"/>
    <property type="match status" value="1"/>
</dbReference>
<dbReference type="Proteomes" id="UP000626370">
    <property type="component" value="Unassembled WGS sequence"/>
</dbReference>
<keyword evidence="5" id="KW-1185">Reference proteome</keyword>
<dbReference type="InterPro" id="IPR032370">
    <property type="entry name" value="FlgT_N"/>
</dbReference>
<feature type="domain" description="Flagellar assembly protein T N-terminal" evidence="3">
    <location>
        <begin position="20"/>
        <end position="107"/>
    </location>
</feature>
<proteinExistence type="predicted"/>
<dbReference type="Pfam" id="PF16539">
    <property type="entry name" value="FlgT_M"/>
    <property type="match status" value="1"/>
</dbReference>
<accession>A0ABQ3IEY8</accession>
<evidence type="ECO:0000259" key="2">
    <source>
        <dbReference type="Pfam" id="PF16539"/>
    </source>
</evidence>
<protein>
    <submittedName>
        <fullName evidence="4">Flagella assembly protein FlgT</fullName>
    </submittedName>
</protein>
<reference evidence="5" key="1">
    <citation type="journal article" date="2019" name="Int. J. Syst. Evol. Microbiol.">
        <title>The Global Catalogue of Microorganisms (GCM) 10K type strain sequencing project: providing services to taxonomists for standard genome sequencing and annotation.</title>
        <authorList>
            <consortium name="The Broad Institute Genomics Platform"/>
            <consortium name="The Broad Institute Genome Sequencing Center for Infectious Disease"/>
            <person name="Wu L."/>
            <person name="Ma J."/>
        </authorList>
    </citation>
    <scope>NUCLEOTIDE SEQUENCE [LARGE SCALE GENOMIC DNA]</scope>
    <source>
        <strain evidence="5">CGMCC 1.15922</strain>
    </source>
</reference>
<evidence type="ECO:0000313" key="4">
    <source>
        <dbReference type="EMBL" id="GHE81151.1"/>
    </source>
</evidence>
<comment type="caution">
    <text evidence="4">The sequence shown here is derived from an EMBL/GenBank/DDBJ whole genome shotgun (WGS) entry which is preliminary data.</text>
</comment>
<dbReference type="InterPro" id="IPR038180">
    <property type="entry name" value="FlgT_N_sf"/>
</dbReference>
<keyword evidence="4" id="KW-0966">Cell projection</keyword>
<feature type="domain" description="Flagellar assembly protein T C-terminal" evidence="1">
    <location>
        <begin position="310"/>
        <end position="386"/>
    </location>
</feature>